<evidence type="ECO:0000313" key="2">
    <source>
        <dbReference type="Proteomes" id="UP000198382"/>
    </source>
</evidence>
<name>A0ABX4BP58_FLAFR</name>
<gene>
    <name evidence="1" type="ORF">B0A65_13995</name>
</gene>
<sequence>MPAKYFIVFMLTWLVFTSGTLAPAGSWEFDLSAKVWITKNKSKLKDKELEILRLYAQKLCSRAGRSR</sequence>
<evidence type="ECO:0000313" key="1">
    <source>
        <dbReference type="EMBL" id="OXA78269.1"/>
    </source>
</evidence>
<organism evidence="1 2">
    <name type="scientific">Flavobacterium frigidimaris</name>
    <dbReference type="NCBI Taxonomy" id="262320"/>
    <lineage>
        <taxon>Bacteria</taxon>
        <taxon>Pseudomonadati</taxon>
        <taxon>Bacteroidota</taxon>
        <taxon>Flavobacteriia</taxon>
        <taxon>Flavobacteriales</taxon>
        <taxon>Flavobacteriaceae</taxon>
        <taxon>Flavobacterium</taxon>
    </lineage>
</organism>
<dbReference type="Proteomes" id="UP000198382">
    <property type="component" value="Unassembled WGS sequence"/>
</dbReference>
<reference evidence="1 2" key="1">
    <citation type="submission" date="2016-11" db="EMBL/GenBank/DDBJ databases">
        <title>Whole genomes of Flavobacteriaceae.</title>
        <authorList>
            <person name="Stine C."/>
            <person name="Li C."/>
            <person name="Tadesse D."/>
        </authorList>
    </citation>
    <scope>NUCLEOTIDE SEQUENCE [LARGE SCALE GENOMIC DNA]</scope>
    <source>
        <strain evidence="1 2">DSM 15937</strain>
    </source>
</reference>
<keyword evidence="2" id="KW-1185">Reference proteome</keyword>
<dbReference type="EMBL" id="MUGV01000022">
    <property type="protein sequence ID" value="OXA78269.1"/>
    <property type="molecule type" value="Genomic_DNA"/>
</dbReference>
<accession>A0ABX4BP58</accession>
<proteinExistence type="predicted"/>
<comment type="caution">
    <text evidence="1">The sequence shown here is derived from an EMBL/GenBank/DDBJ whole genome shotgun (WGS) entry which is preliminary data.</text>
</comment>
<protein>
    <submittedName>
        <fullName evidence="1">Uncharacterized protein</fullName>
    </submittedName>
</protein>